<gene>
    <name evidence="2" type="ORF">CDV28_10335</name>
</gene>
<keyword evidence="3" id="KW-1185">Reference proteome</keyword>
<protein>
    <submittedName>
        <fullName evidence="2">Glycosyltransferase, GT2 family</fullName>
    </submittedName>
</protein>
<dbReference type="SUPFAM" id="SSF53448">
    <property type="entry name" value="Nucleotide-diphospho-sugar transferases"/>
    <property type="match status" value="1"/>
</dbReference>
<feature type="domain" description="Glycosyltransferase 2-like" evidence="1">
    <location>
        <begin position="5"/>
        <end position="139"/>
    </location>
</feature>
<dbReference type="PANTHER" id="PTHR43179:SF7">
    <property type="entry name" value="RHAMNOSYLTRANSFERASE WBBL"/>
    <property type="match status" value="1"/>
</dbReference>
<evidence type="ECO:0000313" key="3">
    <source>
        <dbReference type="Proteomes" id="UP000316238"/>
    </source>
</evidence>
<dbReference type="Gene3D" id="3.90.550.10">
    <property type="entry name" value="Spore Coat Polysaccharide Biosynthesis Protein SpsA, Chain A"/>
    <property type="match status" value="1"/>
</dbReference>
<dbReference type="PANTHER" id="PTHR43179">
    <property type="entry name" value="RHAMNOSYLTRANSFERASE WBBL"/>
    <property type="match status" value="1"/>
</dbReference>
<name>A0A521G446_9BACT</name>
<dbReference type="InterPro" id="IPR029044">
    <property type="entry name" value="Nucleotide-diphossugar_trans"/>
</dbReference>
<dbReference type="Proteomes" id="UP000316238">
    <property type="component" value="Unassembled WGS sequence"/>
</dbReference>
<dbReference type="GO" id="GO:0016740">
    <property type="term" value="F:transferase activity"/>
    <property type="evidence" value="ECO:0007669"/>
    <property type="project" value="UniProtKB-KW"/>
</dbReference>
<reference evidence="2" key="1">
    <citation type="submission" date="2017-07" db="EMBL/GenBank/DDBJ databases">
        <title>The cable genome - Insights into the physiology and evolution of filamentous bacteria capable of sulfide oxidation via long distance electron transfer.</title>
        <authorList>
            <person name="Thorup C."/>
            <person name="Bjerg J.T."/>
            <person name="Schreiber L."/>
            <person name="Nielsen L.P."/>
            <person name="Kjeldsen K.U."/>
            <person name="Boesen T."/>
            <person name="Boggild A."/>
            <person name="Meysman F."/>
            <person name="Geelhoed J."/>
            <person name="Schramm A."/>
        </authorList>
    </citation>
    <scope>NUCLEOTIDE SEQUENCE [LARGE SCALE GENOMIC DNA]</scope>
    <source>
        <strain evidence="2">GS</strain>
    </source>
</reference>
<dbReference type="Pfam" id="PF00535">
    <property type="entry name" value="Glycos_transf_2"/>
    <property type="match status" value="1"/>
</dbReference>
<dbReference type="InterPro" id="IPR001173">
    <property type="entry name" value="Glyco_trans_2-like"/>
</dbReference>
<dbReference type="EMBL" id="NQJD01000003">
    <property type="protein sequence ID" value="TAA75796.1"/>
    <property type="molecule type" value="Genomic_DNA"/>
</dbReference>
<organism evidence="2 3">
    <name type="scientific">Candidatus Electronema aureum</name>
    <dbReference type="NCBI Taxonomy" id="2005002"/>
    <lineage>
        <taxon>Bacteria</taxon>
        <taxon>Pseudomonadati</taxon>
        <taxon>Thermodesulfobacteriota</taxon>
        <taxon>Desulfobulbia</taxon>
        <taxon>Desulfobulbales</taxon>
        <taxon>Desulfobulbaceae</taxon>
        <taxon>Candidatus Electronema</taxon>
    </lineage>
</organism>
<evidence type="ECO:0000313" key="2">
    <source>
        <dbReference type="EMBL" id="TAA75796.1"/>
    </source>
</evidence>
<proteinExistence type="predicted"/>
<evidence type="ECO:0000259" key="1">
    <source>
        <dbReference type="Pfam" id="PF00535"/>
    </source>
</evidence>
<comment type="caution">
    <text evidence="2">The sequence shown here is derived from an EMBL/GenBank/DDBJ whole genome shotgun (WGS) entry which is preliminary data.</text>
</comment>
<dbReference type="AlphaFoldDB" id="A0A521G446"/>
<sequence>MKIVVIIVTHNSQAVLGRCIAALEQQTVPPDAIALVDSGSEDTSYLQPYRSRANFTVSLQENIGFSRANNLGWQAVRQEAEAVLFLNPDAFPARNSLELACAFLVENQNVGGIGGRLLGFDSDNGQPTGLLDSTGVFRTWYGRWHDRDQGQIDNSQHSAREDVPAICGAFLVCRNKTLKQTALSAGAVFDPAFFLYKEDIELCLRLRKKSWQIVYLPEILVHHCRGWQSDRKAMPARLRVIAARNEVLLYRRHPSPYILWALLKYAAVRWLRV</sequence>
<accession>A0A521G446</accession>